<dbReference type="InterPro" id="IPR023801">
    <property type="entry name" value="His_deacetylse_dom"/>
</dbReference>
<evidence type="ECO:0000313" key="4">
    <source>
        <dbReference type="Proteomes" id="UP001491310"/>
    </source>
</evidence>
<evidence type="ECO:0000259" key="2">
    <source>
        <dbReference type="Pfam" id="PF00850"/>
    </source>
</evidence>
<dbReference type="InterPro" id="IPR037138">
    <property type="entry name" value="His_deacetylse_dom_sf"/>
</dbReference>
<dbReference type="Gene3D" id="3.40.800.20">
    <property type="entry name" value="Histone deacetylase domain"/>
    <property type="match status" value="1"/>
</dbReference>
<keyword evidence="4" id="KW-1185">Reference proteome</keyword>
<dbReference type="InterPro" id="IPR044150">
    <property type="entry name" value="HDAC_classIV"/>
</dbReference>
<reference evidence="3 4" key="1">
    <citation type="journal article" date="2024" name="Nat. Commun.">
        <title>Phylogenomics reveals the evolutionary origins of lichenization in chlorophyte algae.</title>
        <authorList>
            <person name="Puginier C."/>
            <person name="Libourel C."/>
            <person name="Otte J."/>
            <person name="Skaloud P."/>
            <person name="Haon M."/>
            <person name="Grisel S."/>
            <person name="Petersen M."/>
            <person name="Berrin J.G."/>
            <person name="Delaux P.M."/>
            <person name="Dal Grande F."/>
            <person name="Keller J."/>
        </authorList>
    </citation>
    <scope>NUCLEOTIDE SEQUENCE [LARGE SCALE GENOMIC DNA]</scope>
    <source>
        <strain evidence="3 4">SAG 216-7</strain>
    </source>
</reference>
<dbReference type="Proteomes" id="UP001491310">
    <property type="component" value="Unassembled WGS sequence"/>
</dbReference>
<dbReference type="PRINTS" id="PR01270">
    <property type="entry name" value="HDASUPER"/>
</dbReference>
<evidence type="ECO:0000313" key="3">
    <source>
        <dbReference type="EMBL" id="KAK9914789.1"/>
    </source>
</evidence>
<dbReference type="SUPFAM" id="SSF52768">
    <property type="entry name" value="Arginase/deacetylase"/>
    <property type="match status" value="1"/>
</dbReference>
<dbReference type="Pfam" id="PF00850">
    <property type="entry name" value="Hist_deacetyl"/>
    <property type="match status" value="1"/>
</dbReference>
<dbReference type="InterPro" id="IPR000286">
    <property type="entry name" value="HDACs"/>
</dbReference>
<dbReference type="PANTHER" id="PTHR10625:SF23">
    <property type="entry name" value="HISTONE DEACETYLASE 11"/>
    <property type="match status" value="1"/>
</dbReference>
<evidence type="ECO:0000256" key="1">
    <source>
        <dbReference type="ARBA" id="ARBA00022801"/>
    </source>
</evidence>
<accession>A0ABR2YTE4</accession>
<proteinExistence type="predicted"/>
<dbReference type="PANTHER" id="PTHR10625">
    <property type="entry name" value="HISTONE DEACETYLASE HDAC1-RELATED"/>
    <property type="match status" value="1"/>
</dbReference>
<protein>
    <recommendedName>
        <fullName evidence="2">Histone deacetylase domain-containing protein</fullName>
    </recommendedName>
</protein>
<name>A0ABR2YTE4_9CHLO</name>
<feature type="domain" description="Histone deacetylase" evidence="2">
    <location>
        <begin position="63"/>
        <end position="342"/>
    </location>
</feature>
<dbReference type="InterPro" id="IPR023696">
    <property type="entry name" value="Ureohydrolase_dom_sf"/>
</dbReference>
<organism evidence="3 4">
    <name type="scientific">Coccomyxa subellipsoidea</name>
    <dbReference type="NCBI Taxonomy" id="248742"/>
    <lineage>
        <taxon>Eukaryota</taxon>
        <taxon>Viridiplantae</taxon>
        <taxon>Chlorophyta</taxon>
        <taxon>core chlorophytes</taxon>
        <taxon>Trebouxiophyceae</taxon>
        <taxon>Trebouxiophyceae incertae sedis</taxon>
        <taxon>Coccomyxaceae</taxon>
        <taxon>Coccomyxa</taxon>
    </lineage>
</organism>
<comment type="caution">
    <text evidence="3">The sequence shown here is derived from an EMBL/GenBank/DDBJ whole genome shotgun (WGS) entry which is preliminary data.</text>
</comment>
<dbReference type="EMBL" id="JALJOT010000005">
    <property type="protein sequence ID" value="KAK9914789.1"/>
    <property type="molecule type" value="Genomic_DNA"/>
</dbReference>
<keyword evidence="1" id="KW-0378">Hydrolase</keyword>
<gene>
    <name evidence="3" type="ORF">WJX75_000542</name>
</gene>
<dbReference type="CDD" id="cd09993">
    <property type="entry name" value="HDAC_classIV"/>
    <property type="match status" value="1"/>
</dbReference>
<sequence>MGIFASVSADAQGRPAPFGRCSRRELADRIRTNYDVLCSASTKLPIAYADAYNIGFLGLERFHPFDSTKFGKVVNNLVSSRILSRAQLVEPSEATQAMLRDVHTEDYLLSINSSSYKLAEIAEIAAISLLPNSVVQHRLNRPMRIHVAGTMLALGMALEWGWAINLGGGMHHASFDNGGGWCVYDDWTLGLRQLRRETDNVIQKAMLIDLDVHQGNGHARSKQQFDDKDLYILDLYNADLWPWDAAAKAAINCNLPMKSGTGDEEYLSLLTKGLDTAFKEFTPDIILYNAGTDILIGDPLGRCRVSPEAVAKRDEMVFQAAYNAGVPICMALSGGYAKDSAGVISSCIKHVIQKFGLIQASSKM</sequence>